<dbReference type="InterPro" id="IPR051481">
    <property type="entry name" value="BTB-POZ/Galectin-3-binding"/>
</dbReference>
<dbReference type="Pfam" id="PF07707">
    <property type="entry name" value="BACK"/>
    <property type="match status" value="1"/>
</dbReference>
<reference evidence="2" key="1">
    <citation type="submission" date="2021-02" db="EMBL/GenBank/DDBJ databases">
        <authorList>
            <person name="Nowell W R."/>
        </authorList>
    </citation>
    <scope>NUCLEOTIDE SEQUENCE</scope>
</reference>
<sequence length="680" mass="79229">MAQCWRQRKYPVTFQFCAKSRSDRIELYGSFSKTSWTEPIAILTYAYQRNAEEFVFSQVIQLVPDSYEYKYKINNEHWRLNPNERKNKDSNILDREDFMQLILDRYDAQETITQNERTRYHDVGMILYTDHLMFDVELIVNDVNRYKAHRAILAAGSDYFAAMFQSGMTESTSKTISLQVNDVQVFSDMLKYLYTGVMEVEKLTFDQLESLLEIADMYQILSLHKVLLNSLASHIDAHNCLRLLFLEKYLSHNWATIRKQCIETAAKYFLYICHQADFLKLPLEVLTDILDHTDLVISNQAMLHAALQRWLVKSLTQNPKGNLNDELSKYMISGLYTSAFENCSKLYKVPSAIVCFFADGTERYTTMTINSINSFLASTPNIMVGLLVMNEDTKSLVLNNISRQYHYRILCKPISSSPILKDWNLTQYKLDIIKFSYDGFEEIYWMDSDTAIYNNMTSSLHDFHSSSQMFYFILDHVMYDTDFIKKWCEQHPLAMIPQACFMGFKSTVISSFFSLWKQAWIKWIEPQPFSVYQDPNPSFPGSAFCIEQYALGNAVYQFLGKQNFNTRSTAITNCIKIISRKVIPITVNQVKQTKNMLQPNHIVGRMPCSWPGSGCIPLMCSFVRYTSNWSCTYLGKLPVVSCNQSSNSMFVDDFLDCLLHFYNQNYEDGYQWYLQNLLPK</sequence>
<accession>A0A815CQF5</accession>
<dbReference type="SMART" id="SM00225">
    <property type="entry name" value="BTB"/>
    <property type="match status" value="1"/>
</dbReference>
<dbReference type="InterPro" id="IPR011333">
    <property type="entry name" value="SKP1/BTB/POZ_sf"/>
</dbReference>
<proteinExistence type="predicted"/>
<organism evidence="2 3">
    <name type="scientific">Adineta ricciae</name>
    <name type="common">Rotifer</name>
    <dbReference type="NCBI Taxonomy" id="249248"/>
    <lineage>
        <taxon>Eukaryota</taxon>
        <taxon>Metazoa</taxon>
        <taxon>Spiralia</taxon>
        <taxon>Gnathifera</taxon>
        <taxon>Rotifera</taxon>
        <taxon>Eurotatoria</taxon>
        <taxon>Bdelloidea</taxon>
        <taxon>Adinetida</taxon>
        <taxon>Adinetidae</taxon>
        <taxon>Adineta</taxon>
    </lineage>
</organism>
<dbReference type="Gene3D" id="3.30.710.10">
    <property type="entry name" value="Potassium Channel Kv1.1, Chain A"/>
    <property type="match status" value="1"/>
</dbReference>
<dbReference type="Gene3D" id="1.25.40.420">
    <property type="match status" value="1"/>
</dbReference>
<gene>
    <name evidence="2" type="ORF">EDS130_LOCUS29899</name>
</gene>
<dbReference type="Gene3D" id="2.60.40.10">
    <property type="entry name" value="Immunoglobulins"/>
    <property type="match status" value="1"/>
</dbReference>
<dbReference type="InterPro" id="IPR013783">
    <property type="entry name" value="Ig-like_fold"/>
</dbReference>
<feature type="domain" description="BTB" evidence="1">
    <location>
        <begin position="134"/>
        <end position="202"/>
    </location>
</feature>
<dbReference type="OrthoDB" id="6359816at2759"/>
<dbReference type="Proteomes" id="UP000663852">
    <property type="component" value="Unassembled WGS sequence"/>
</dbReference>
<dbReference type="InterPro" id="IPR029044">
    <property type="entry name" value="Nucleotide-diphossugar_trans"/>
</dbReference>
<dbReference type="EMBL" id="CAJNOJ010000205">
    <property type="protein sequence ID" value="CAF1287517.1"/>
    <property type="molecule type" value="Genomic_DNA"/>
</dbReference>
<dbReference type="PANTHER" id="PTHR24410:SF23">
    <property type="entry name" value="BTB DOMAIN-CONTAINING PROTEIN-RELATED"/>
    <property type="match status" value="1"/>
</dbReference>
<dbReference type="InterPro" id="IPR011705">
    <property type="entry name" value="BACK"/>
</dbReference>
<dbReference type="SUPFAM" id="SSF54695">
    <property type="entry name" value="POZ domain"/>
    <property type="match status" value="1"/>
</dbReference>
<evidence type="ECO:0000313" key="2">
    <source>
        <dbReference type="EMBL" id="CAF1287517.1"/>
    </source>
</evidence>
<dbReference type="PROSITE" id="PS50097">
    <property type="entry name" value="BTB"/>
    <property type="match status" value="1"/>
</dbReference>
<protein>
    <recommendedName>
        <fullName evidence="1">BTB domain-containing protein</fullName>
    </recommendedName>
</protein>
<dbReference type="InterPro" id="IPR000210">
    <property type="entry name" value="BTB/POZ_dom"/>
</dbReference>
<evidence type="ECO:0000259" key="1">
    <source>
        <dbReference type="PROSITE" id="PS50097"/>
    </source>
</evidence>
<dbReference type="CDD" id="cd02859">
    <property type="entry name" value="E_set_AMPKbeta_like_N"/>
    <property type="match status" value="1"/>
</dbReference>
<comment type="caution">
    <text evidence="2">The sequence shown here is derived from an EMBL/GenBank/DDBJ whole genome shotgun (WGS) entry which is preliminary data.</text>
</comment>
<dbReference type="PANTHER" id="PTHR24410">
    <property type="entry name" value="HL07962P-RELATED"/>
    <property type="match status" value="1"/>
</dbReference>
<dbReference type="AlphaFoldDB" id="A0A815CQF5"/>
<name>A0A815CQF5_ADIRI</name>
<dbReference type="SUPFAM" id="SSF53448">
    <property type="entry name" value="Nucleotide-diphospho-sugar transferases"/>
    <property type="match status" value="1"/>
</dbReference>
<dbReference type="CDD" id="cd18186">
    <property type="entry name" value="BTB_POZ_ZBTB_KLHL-like"/>
    <property type="match status" value="1"/>
</dbReference>
<evidence type="ECO:0000313" key="3">
    <source>
        <dbReference type="Proteomes" id="UP000663852"/>
    </source>
</evidence>
<dbReference type="Pfam" id="PF00651">
    <property type="entry name" value="BTB"/>
    <property type="match status" value="1"/>
</dbReference>